<dbReference type="EMBL" id="JBHUFV010000059">
    <property type="protein sequence ID" value="MFD1937349.1"/>
    <property type="molecule type" value="Genomic_DNA"/>
</dbReference>
<evidence type="ECO:0000259" key="1">
    <source>
        <dbReference type="Pfam" id="PF01370"/>
    </source>
</evidence>
<dbReference type="Gene3D" id="3.40.50.720">
    <property type="entry name" value="NAD(P)-binding Rossmann-like Domain"/>
    <property type="match status" value="1"/>
</dbReference>
<accession>A0ABW4TAD7</accession>
<dbReference type="InterPro" id="IPR036291">
    <property type="entry name" value="NAD(P)-bd_dom_sf"/>
</dbReference>
<organism evidence="2 3">
    <name type="scientific">Nonomuraea mangrovi</name>
    <dbReference type="NCBI Taxonomy" id="2316207"/>
    <lineage>
        <taxon>Bacteria</taxon>
        <taxon>Bacillati</taxon>
        <taxon>Actinomycetota</taxon>
        <taxon>Actinomycetes</taxon>
        <taxon>Streptosporangiales</taxon>
        <taxon>Streptosporangiaceae</taxon>
        <taxon>Nonomuraea</taxon>
    </lineage>
</organism>
<proteinExistence type="predicted"/>
<protein>
    <submittedName>
        <fullName evidence="2">NAD-dependent epimerase/dehydratase family protein</fullName>
    </submittedName>
</protein>
<sequence length="307" mass="33249">MGKHIVVGSGQVGTHVTTKLLAQGHEVTVVTRSGSGPEGAVRVAADVADKGRMIEIARGADVLYNCVNPKYHRWLTDWPPMAESFLAAAEASDAVYVMLGNLYAYGPVSVPMTEDLPLASTSPKAQVRAKIWADARAAHEAGRIRATEVRGSDYFGPGATDQSYLGDRFLVPLRAGKTIQLVWPADVPHSFTYLPDVADALIMAGRYERAWGRPWHVPTAEPVTFRQVGERVAALLGRPAPRMAQLPWPVVRAAGLFSPLIGELGHVRYQFTEPFVLDSSAFQRTFGVAPTPIDQALKATLDGRSQP</sequence>
<feature type="domain" description="NAD-dependent epimerase/dehydratase" evidence="1">
    <location>
        <begin position="8"/>
        <end position="206"/>
    </location>
</feature>
<dbReference type="Pfam" id="PF01370">
    <property type="entry name" value="Epimerase"/>
    <property type="match status" value="1"/>
</dbReference>
<dbReference type="SUPFAM" id="SSF51735">
    <property type="entry name" value="NAD(P)-binding Rossmann-fold domains"/>
    <property type="match status" value="1"/>
</dbReference>
<gene>
    <name evidence="2" type="ORF">ACFSKW_38360</name>
</gene>
<dbReference type="InterPro" id="IPR001509">
    <property type="entry name" value="Epimerase_deHydtase"/>
</dbReference>
<name>A0ABW4TAD7_9ACTN</name>
<dbReference type="Proteomes" id="UP001597368">
    <property type="component" value="Unassembled WGS sequence"/>
</dbReference>
<evidence type="ECO:0000313" key="2">
    <source>
        <dbReference type="EMBL" id="MFD1937349.1"/>
    </source>
</evidence>
<comment type="caution">
    <text evidence="2">The sequence shown here is derived from an EMBL/GenBank/DDBJ whole genome shotgun (WGS) entry which is preliminary data.</text>
</comment>
<reference evidence="3" key="1">
    <citation type="journal article" date="2019" name="Int. J. Syst. Evol. Microbiol.">
        <title>The Global Catalogue of Microorganisms (GCM) 10K type strain sequencing project: providing services to taxonomists for standard genome sequencing and annotation.</title>
        <authorList>
            <consortium name="The Broad Institute Genomics Platform"/>
            <consortium name="The Broad Institute Genome Sequencing Center for Infectious Disease"/>
            <person name="Wu L."/>
            <person name="Ma J."/>
        </authorList>
    </citation>
    <scope>NUCLEOTIDE SEQUENCE [LARGE SCALE GENOMIC DNA]</scope>
    <source>
        <strain evidence="3">ICMP 6774ER</strain>
    </source>
</reference>
<keyword evidence="3" id="KW-1185">Reference proteome</keyword>
<evidence type="ECO:0000313" key="3">
    <source>
        <dbReference type="Proteomes" id="UP001597368"/>
    </source>
</evidence>
<dbReference type="RefSeq" id="WP_379578449.1">
    <property type="nucleotide sequence ID" value="NZ_JBHUFV010000059.1"/>
</dbReference>